<dbReference type="Proteomes" id="UP001432014">
    <property type="component" value="Plasmid unnamed1"/>
</dbReference>
<dbReference type="RefSeq" id="WP_329501516.1">
    <property type="nucleotide sequence ID" value="NZ_CP108461.1"/>
</dbReference>
<geneLocation type="plasmid" evidence="6 7">
    <name>unnamed1</name>
</geneLocation>
<comment type="function">
    <text evidence="3">With LigD forms a non-homologous end joining (NHEJ) DNA repair enzyme, which repairs dsDNA breaks with reduced fidelity. Binds linear dsDNA with 5'- and 3'- overhangs but not closed circular dsDNA nor ssDNA. Recruits and stimulates the ligase activity of LigD.</text>
</comment>
<evidence type="ECO:0000256" key="4">
    <source>
        <dbReference type="SAM" id="MobiDB-lite"/>
    </source>
</evidence>
<dbReference type="InterPro" id="IPR006164">
    <property type="entry name" value="DNA_bd_Ku70/Ku80"/>
</dbReference>
<keyword evidence="7" id="KW-1185">Reference proteome</keyword>
<keyword evidence="1 3" id="KW-0238">DNA-binding</keyword>
<organism evidence="6 7">
    <name type="scientific">Kitasatospora herbaricolor</name>
    <dbReference type="NCBI Taxonomy" id="68217"/>
    <lineage>
        <taxon>Bacteria</taxon>
        <taxon>Bacillati</taxon>
        <taxon>Actinomycetota</taxon>
        <taxon>Actinomycetes</taxon>
        <taxon>Kitasatosporales</taxon>
        <taxon>Streptomycetaceae</taxon>
        <taxon>Kitasatospora</taxon>
    </lineage>
</organism>
<keyword evidence="3" id="KW-0227">DNA damage</keyword>
<feature type="region of interest" description="Disordered" evidence="4">
    <location>
        <begin position="265"/>
        <end position="392"/>
    </location>
</feature>
<evidence type="ECO:0000313" key="6">
    <source>
        <dbReference type="EMBL" id="WUS61878.1"/>
    </source>
</evidence>
<comment type="subunit">
    <text evidence="3">Homodimer. Interacts with LigD.</text>
</comment>
<dbReference type="InterPro" id="IPR016194">
    <property type="entry name" value="SPOC-like_C_dom_sf"/>
</dbReference>
<dbReference type="PANTHER" id="PTHR41251:SF1">
    <property type="entry name" value="NON-HOMOLOGOUS END JOINING PROTEIN KU"/>
    <property type="match status" value="1"/>
</dbReference>
<dbReference type="HAMAP" id="MF_01875">
    <property type="entry name" value="Prokaryotic_Ku"/>
    <property type="match status" value="1"/>
</dbReference>
<dbReference type="EMBL" id="CP108483">
    <property type="protein sequence ID" value="WUS61878.1"/>
    <property type="molecule type" value="Genomic_DNA"/>
</dbReference>
<feature type="compositionally biased region" description="Low complexity" evidence="4">
    <location>
        <begin position="328"/>
        <end position="340"/>
    </location>
</feature>
<keyword evidence="6" id="KW-0614">Plasmid</keyword>
<feature type="compositionally biased region" description="Basic and acidic residues" evidence="4">
    <location>
        <begin position="364"/>
        <end position="383"/>
    </location>
</feature>
<gene>
    <name evidence="3" type="primary">ku</name>
    <name evidence="6" type="ORF">OG469_41085</name>
</gene>
<evidence type="ECO:0000256" key="2">
    <source>
        <dbReference type="ARBA" id="ARBA00023172"/>
    </source>
</evidence>
<feature type="domain" description="Ku" evidence="5">
    <location>
        <begin position="53"/>
        <end position="183"/>
    </location>
</feature>
<evidence type="ECO:0000256" key="3">
    <source>
        <dbReference type="HAMAP-Rule" id="MF_01875"/>
    </source>
</evidence>
<dbReference type="SUPFAM" id="SSF100939">
    <property type="entry name" value="SPOC domain-like"/>
    <property type="match status" value="1"/>
</dbReference>
<name>A0ABZ1WMA7_9ACTN</name>
<evidence type="ECO:0000256" key="1">
    <source>
        <dbReference type="ARBA" id="ARBA00023125"/>
    </source>
</evidence>
<dbReference type="InterPro" id="IPR009187">
    <property type="entry name" value="Prok_Ku"/>
</dbReference>
<dbReference type="NCBIfam" id="TIGR02772">
    <property type="entry name" value="Ku_bact"/>
    <property type="match status" value="1"/>
</dbReference>
<feature type="compositionally biased region" description="Low complexity" evidence="4">
    <location>
        <begin position="291"/>
        <end position="309"/>
    </location>
</feature>
<dbReference type="CDD" id="cd00789">
    <property type="entry name" value="KU_like"/>
    <property type="match status" value="1"/>
</dbReference>
<dbReference type="Gene3D" id="2.40.290.10">
    <property type="match status" value="1"/>
</dbReference>
<dbReference type="PANTHER" id="PTHR41251">
    <property type="entry name" value="NON-HOMOLOGOUS END JOINING PROTEIN KU"/>
    <property type="match status" value="1"/>
</dbReference>
<comment type="similarity">
    <text evidence="3">Belongs to the prokaryotic Ku family.</text>
</comment>
<proteinExistence type="inferred from homology"/>
<accession>A0ABZ1WMA7</accession>
<evidence type="ECO:0000259" key="5">
    <source>
        <dbReference type="SMART" id="SM00559"/>
    </source>
</evidence>
<dbReference type="Pfam" id="PF02735">
    <property type="entry name" value="Ku"/>
    <property type="match status" value="1"/>
</dbReference>
<reference evidence="6 7" key="1">
    <citation type="submission" date="2022-10" db="EMBL/GenBank/DDBJ databases">
        <title>The complete genomes of actinobacterial strains from the NBC collection.</title>
        <authorList>
            <person name="Joergensen T.S."/>
            <person name="Alvarez Arevalo M."/>
            <person name="Sterndorff E.B."/>
            <person name="Faurdal D."/>
            <person name="Vuksanovic O."/>
            <person name="Mourched A.-S."/>
            <person name="Charusanti P."/>
            <person name="Shaw S."/>
            <person name="Blin K."/>
            <person name="Weber T."/>
        </authorList>
    </citation>
    <scope>NUCLEOTIDE SEQUENCE [LARGE SCALE GENOMIC DNA]</scope>
    <source>
        <strain evidence="6 7">NBC_01247</strain>
        <plasmid evidence="6 7">unnamed1</plasmid>
    </source>
</reference>
<evidence type="ECO:0000313" key="7">
    <source>
        <dbReference type="Proteomes" id="UP001432014"/>
    </source>
</evidence>
<sequence length="392" mass="42462">MARPIWSGILSFGLVSVPVSLYAATESHTVSFRQIQRGTSDRVRNKRVNERTGEEVAFGDIVKGFELAEGEYVVVEPDELEQISPGRSKTIEITGFVDLEQVEPIYFDTTYYLGPKGKEYGKVYTLLQRALERANRAGIAMFSMRGKEYLTAVRSENGILTAHTMHFADEVRDPRSEISTLPAAGSDTAEVSDRELAMAEQLVDMLAVDWKPEDYRDTFEEKVHELIAAKQAGQEVAAPEAAPAPSNVLDLMDILGRSLESAKTAGTVKADEAQVAAEASTKTADKKAKSRTAGAGNKTGAAAGRASAGHRPKDTGGKKSTSHRARPTTSATGKKTSTAAGRRKEDLSGLTKAELYKKATAADLPHRSTMTRDELQHALEKTGHGRHLRSAS</sequence>
<keyword evidence="3" id="KW-0234">DNA repair</keyword>
<dbReference type="SMART" id="SM00559">
    <property type="entry name" value="Ku78"/>
    <property type="match status" value="1"/>
</dbReference>
<keyword evidence="2 3" id="KW-0233">DNA recombination</keyword>
<protein>
    <recommendedName>
        <fullName evidence="3">Non-homologous end joining protein Ku</fullName>
    </recommendedName>
</protein>